<reference evidence="3" key="1">
    <citation type="journal article" date="2008" name="Nature">
        <title>The amphioxus genome and the evolution of the chordate karyotype.</title>
        <authorList>
            <consortium name="US DOE Joint Genome Institute (JGI-PGF)"/>
            <person name="Putnam N.H."/>
            <person name="Butts T."/>
            <person name="Ferrier D.E.K."/>
            <person name="Furlong R.F."/>
            <person name="Hellsten U."/>
            <person name="Kawashima T."/>
            <person name="Robinson-Rechavi M."/>
            <person name="Shoguchi E."/>
            <person name="Terry A."/>
            <person name="Yu J.-K."/>
            <person name="Benito-Gutierrez E.L."/>
            <person name="Dubchak I."/>
            <person name="Garcia-Fernandez J."/>
            <person name="Gibson-Brown J.J."/>
            <person name="Grigoriev I.V."/>
            <person name="Horton A.C."/>
            <person name="de Jong P.J."/>
            <person name="Jurka J."/>
            <person name="Kapitonov V.V."/>
            <person name="Kohara Y."/>
            <person name="Kuroki Y."/>
            <person name="Lindquist E."/>
            <person name="Lucas S."/>
            <person name="Osoegawa K."/>
            <person name="Pennacchio L.A."/>
            <person name="Salamov A.A."/>
            <person name="Satou Y."/>
            <person name="Sauka-Spengler T."/>
            <person name="Schmutz J."/>
            <person name="Shin-I T."/>
            <person name="Toyoda A."/>
            <person name="Bronner-Fraser M."/>
            <person name="Fujiyama A."/>
            <person name="Holland L.Z."/>
            <person name="Holland P.W.H."/>
            <person name="Satoh N."/>
            <person name="Rokhsar D.S."/>
        </authorList>
    </citation>
    <scope>NUCLEOTIDE SEQUENCE [LARGE SCALE GENOMIC DNA]</scope>
    <source>
        <strain evidence="3">S238N-H82</strain>
        <tissue evidence="3">Testes</tissue>
    </source>
</reference>
<keyword evidence="1" id="KW-0677">Repeat</keyword>
<dbReference type="InterPro" id="IPR001258">
    <property type="entry name" value="NHL_repeat"/>
</dbReference>
<dbReference type="Gene3D" id="2.120.10.30">
    <property type="entry name" value="TolB, C-terminal domain"/>
    <property type="match status" value="1"/>
</dbReference>
<dbReference type="FunFam" id="2.40.10.500:FF:000001">
    <property type="entry name" value="tripartite motif-containing protein 3-like"/>
    <property type="match status" value="1"/>
</dbReference>
<evidence type="ECO:0000256" key="2">
    <source>
        <dbReference type="PROSITE-ProRule" id="PRU00504"/>
    </source>
</evidence>
<organism>
    <name type="scientific">Branchiostoma floridae</name>
    <name type="common">Florida lancelet</name>
    <name type="synonym">Amphioxus</name>
    <dbReference type="NCBI Taxonomy" id="7739"/>
    <lineage>
        <taxon>Eukaryota</taxon>
        <taxon>Metazoa</taxon>
        <taxon>Chordata</taxon>
        <taxon>Cephalochordata</taxon>
        <taxon>Leptocardii</taxon>
        <taxon>Amphioxiformes</taxon>
        <taxon>Branchiostomatidae</taxon>
        <taxon>Branchiostoma</taxon>
    </lineage>
</organism>
<dbReference type="PANTHER" id="PTHR24104">
    <property type="entry name" value="E3 UBIQUITIN-PROTEIN LIGASE NHLRC1-RELATED"/>
    <property type="match status" value="1"/>
</dbReference>
<dbReference type="InterPro" id="IPR050952">
    <property type="entry name" value="TRIM-NHL_E3_ligases"/>
</dbReference>
<feature type="repeat" description="NHL" evidence="2">
    <location>
        <begin position="136"/>
        <end position="179"/>
    </location>
</feature>
<feature type="non-terminal residue" evidence="3">
    <location>
        <position position="1"/>
    </location>
</feature>
<dbReference type="EMBL" id="GG666602">
    <property type="protein sequence ID" value="EEN50393.1"/>
    <property type="molecule type" value="Genomic_DNA"/>
</dbReference>
<dbReference type="InParanoid" id="C3ZAJ0"/>
<proteinExistence type="predicted"/>
<dbReference type="InterPro" id="IPR011042">
    <property type="entry name" value="6-blade_b-propeller_TolB-like"/>
</dbReference>
<evidence type="ECO:0008006" key="4">
    <source>
        <dbReference type="Google" id="ProtNLM"/>
    </source>
</evidence>
<sequence>RLTFGGKGVKKGKFTRPLGVAVSEDGHIFVADCGNNRIQVFDLQGTFMHSMVTSLYNEVMSPHDVAIDGDGNLWVVGDTDRVVLEFRPDGTLVKMVGKQQGMNHPQYMAVDREGNIFVSDFFHDCVYVYDNSGNFQFKFGDGASSGHRLKYPRGICTDLSGNIIVADSRNGCLQVFDKTGKFLKSITTDSSGPSAVAMATQGHLVVTDEQEDTVTIFEHF</sequence>
<dbReference type="SUPFAM" id="SSF101898">
    <property type="entry name" value="NHL repeat"/>
    <property type="match status" value="1"/>
</dbReference>
<protein>
    <recommendedName>
        <fullName evidence="4">SMP-30/Gluconolactonase/LRE-like region domain-containing protein</fullName>
    </recommendedName>
</protein>
<dbReference type="Pfam" id="PF01436">
    <property type="entry name" value="NHL"/>
    <property type="match status" value="2"/>
</dbReference>
<dbReference type="CDD" id="cd05819">
    <property type="entry name" value="NHL"/>
    <property type="match status" value="1"/>
</dbReference>
<dbReference type="PANTHER" id="PTHR24104:SF50">
    <property type="entry name" value="SMP-30_GLUCONOLACTONASE_LRE-LIKE REGION DOMAIN-CONTAINING PROTEIN"/>
    <property type="match status" value="1"/>
</dbReference>
<dbReference type="eggNOG" id="KOG2177">
    <property type="taxonomic scope" value="Eukaryota"/>
</dbReference>
<gene>
    <name evidence="3" type="ORF">BRAFLDRAFT_208866</name>
</gene>
<feature type="repeat" description="NHL" evidence="2">
    <location>
        <begin position="1"/>
        <end position="44"/>
    </location>
</feature>
<evidence type="ECO:0000313" key="3">
    <source>
        <dbReference type="EMBL" id="EEN50393.1"/>
    </source>
</evidence>
<name>C3ZAJ0_BRAFL</name>
<dbReference type="FunFam" id="2.120.10.30:FF:000229">
    <property type="entry name" value="Uncharacterized protein"/>
    <property type="match status" value="1"/>
</dbReference>
<dbReference type="AlphaFoldDB" id="C3ZAJ0"/>
<evidence type="ECO:0000256" key="1">
    <source>
        <dbReference type="ARBA" id="ARBA00022737"/>
    </source>
</evidence>
<dbReference type="PROSITE" id="PS51125">
    <property type="entry name" value="NHL"/>
    <property type="match status" value="2"/>
</dbReference>
<accession>C3ZAJ0</accession>